<evidence type="ECO:0000256" key="1">
    <source>
        <dbReference type="ARBA" id="ARBA00004429"/>
    </source>
</evidence>
<dbReference type="EMBL" id="BSNF01000008">
    <property type="protein sequence ID" value="GLQ06880.1"/>
    <property type="molecule type" value="Genomic_DNA"/>
</dbReference>
<evidence type="ECO:0000256" key="8">
    <source>
        <dbReference type="ARBA" id="ARBA00023136"/>
    </source>
</evidence>
<reference evidence="11" key="2">
    <citation type="submission" date="2023-01" db="EMBL/GenBank/DDBJ databases">
        <title>Draft genome sequence of Sneathiella chinensis strain NBRC 103408.</title>
        <authorList>
            <person name="Sun Q."/>
            <person name="Mori K."/>
        </authorList>
    </citation>
    <scope>NUCLEOTIDE SEQUENCE</scope>
    <source>
        <strain evidence="11">NBRC 103408</strain>
    </source>
</reference>
<feature type="transmembrane region" description="Helical" evidence="9">
    <location>
        <begin position="343"/>
        <end position="362"/>
    </location>
</feature>
<evidence type="ECO:0000256" key="6">
    <source>
        <dbReference type="ARBA" id="ARBA00022692"/>
    </source>
</evidence>
<evidence type="ECO:0000256" key="10">
    <source>
        <dbReference type="SAM" id="MobiDB-lite"/>
    </source>
</evidence>
<gene>
    <name evidence="11" type="primary">acrF</name>
    <name evidence="11" type="ORF">GCM10007924_21010</name>
</gene>
<dbReference type="Pfam" id="PF00873">
    <property type="entry name" value="ACR_tran"/>
    <property type="match status" value="1"/>
</dbReference>
<dbReference type="Gene3D" id="3.30.2090.10">
    <property type="entry name" value="Multidrug efflux transporter AcrB TolC docking domain, DN and DC subdomains"/>
    <property type="match status" value="2"/>
</dbReference>
<keyword evidence="4" id="KW-1003">Cell membrane</keyword>
<evidence type="ECO:0000313" key="12">
    <source>
        <dbReference type="Proteomes" id="UP001161409"/>
    </source>
</evidence>
<dbReference type="InterPro" id="IPR001036">
    <property type="entry name" value="Acrflvin-R"/>
</dbReference>
<dbReference type="Gene3D" id="1.20.1640.10">
    <property type="entry name" value="Multidrug efflux transporter AcrB transmembrane domain"/>
    <property type="match status" value="2"/>
</dbReference>
<keyword evidence="7 9" id="KW-1133">Transmembrane helix</keyword>
<evidence type="ECO:0000313" key="11">
    <source>
        <dbReference type="EMBL" id="GLQ06880.1"/>
    </source>
</evidence>
<keyword evidence="3 9" id="KW-0813">Transport</keyword>
<feature type="transmembrane region" description="Helical" evidence="9">
    <location>
        <begin position="966"/>
        <end position="987"/>
    </location>
</feature>
<feature type="compositionally biased region" description="Low complexity" evidence="10">
    <location>
        <begin position="1053"/>
        <end position="1063"/>
    </location>
</feature>
<evidence type="ECO:0000256" key="2">
    <source>
        <dbReference type="ARBA" id="ARBA00010942"/>
    </source>
</evidence>
<dbReference type="SUPFAM" id="SSF82866">
    <property type="entry name" value="Multidrug efflux transporter AcrB transmembrane domain"/>
    <property type="match status" value="2"/>
</dbReference>
<feature type="transmembrane region" description="Helical" evidence="9">
    <location>
        <begin position="999"/>
        <end position="1025"/>
    </location>
</feature>
<feature type="transmembrane region" description="Helical" evidence="9">
    <location>
        <begin position="870"/>
        <end position="887"/>
    </location>
</feature>
<keyword evidence="12" id="KW-1185">Reference proteome</keyword>
<dbReference type="PANTHER" id="PTHR32063">
    <property type="match status" value="1"/>
</dbReference>
<keyword evidence="5 9" id="KW-0997">Cell inner membrane</keyword>
<dbReference type="NCBIfam" id="NF000282">
    <property type="entry name" value="RND_permease_1"/>
    <property type="match status" value="1"/>
</dbReference>
<dbReference type="RefSeq" id="WP_169560980.1">
    <property type="nucleotide sequence ID" value="NZ_BSNF01000008.1"/>
</dbReference>
<comment type="caution">
    <text evidence="11">The sequence shown here is derived from an EMBL/GenBank/DDBJ whole genome shotgun (WGS) entry which is preliminary data.</text>
</comment>
<feature type="transmembrane region" description="Helical" evidence="9">
    <location>
        <begin position="922"/>
        <end position="945"/>
    </location>
</feature>
<protein>
    <recommendedName>
        <fullName evidence="9">Efflux pump membrane transporter</fullName>
    </recommendedName>
</protein>
<feature type="transmembrane region" description="Helical" evidence="9">
    <location>
        <begin position="12"/>
        <end position="31"/>
    </location>
</feature>
<feature type="transmembrane region" description="Helical" evidence="9">
    <location>
        <begin position="894"/>
        <end position="916"/>
    </location>
</feature>
<dbReference type="PRINTS" id="PR00702">
    <property type="entry name" value="ACRIFLAVINRP"/>
</dbReference>
<feature type="transmembrane region" description="Helical" evidence="9">
    <location>
        <begin position="369"/>
        <end position="390"/>
    </location>
</feature>
<feature type="transmembrane region" description="Helical" evidence="9">
    <location>
        <begin position="471"/>
        <end position="500"/>
    </location>
</feature>
<evidence type="ECO:0000256" key="4">
    <source>
        <dbReference type="ARBA" id="ARBA00022475"/>
    </source>
</evidence>
<evidence type="ECO:0000256" key="9">
    <source>
        <dbReference type="RuleBase" id="RU364070"/>
    </source>
</evidence>
<keyword evidence="8 9" id="KW-0472">Membrane</keyword>
<comment type="subcellular location">
    <subcellularLocation>
        <location evidence="1 9">Cell inner membrane</location>
        <topology evidence="1 9">Multi-pass membrane protein</topology>
    </subcellularLocation>
</comment>
<evidence type="ECO:0000256" key="7">
    <source>
        <dbReference type="ARBA" id="ARBA00022989"/>
    </source>
</evidence>
<organism evidence="11 12">
    <name type="scientific">Sneathiella chinensis</name>
    <dbReference type="NCBI Taxonomy" id="349750"/>
    <lineage>
        <taxon>Bacteria</taxon>
        <taxon>Pseudomonadati</taxon>
        <taxon>Pseudomonadota</taxon>
        <taxon>Alphaproteobacteria</taxon>
        <taxon>Sneathiellales</taxon>
        <taxon>Sneathiellaceae</taxon>
        <taxon>Sneathiella</taxon>
    </lineage>
</organism>
<dbReference type="InterPro" id="IPR027463">
    <property type="entry name" value="AcrB_DN_DC_subdom"/>
</dbReference>
<dbReference type="Gene3D" id="3.30.70.1440">
    <property type="entry name" value="Multidrug efflux transporter AcrB pore domain"/>
    <property type="match status" value="1"/>
</dbReference>
<dbReference type="InterPro" id="IPR004764">
    <property type="entry name" value="MdtF-like"/>
</dbReference>
<dbReference type="SUPFAM" id="SSF82693">
    <property type="entry name" value="Multidrug efflux transporter AcrB pore domain, PN1, PN2, PC1 and PC2 subdomains"/>
    <property type="match status" value="4"/>
</dbReference>
<dbReference type="Gene3D" id="3.30.70.1430">
    <property type="entry name" value="Multidrug efflux transporter AcrB pore domain"/>
    <property type="match status" value="2"/>
</dbReference>
<accession>A0ABQ5U6U9</accession>
<evidence type="ECO:0000256" key="5">
    <source>
        <dbReference type="ARBA" id="ARBA00022519"/>
    </source>
</evidence>
<feature type="transmembrane region" description="Helical" evidence="9">
    <location>
        <begin position="445"/>
        <end position="465"/>
    </location>
</feature>
<feature type="transmembrane region" description="Helical" evidence="9">
    <location>
        <begin position="536"/>
        <end position="554"/>
    </location>
</feature>
<sequence length="1063" mass="113959">MLSGFFVSRPKFAFVISILITIAGLIALKVLPVEQFPEITPPVVQVSTSYPGANSAVLQDTVAAVIEREVNGVDNMIYMSSTSDDNGGYSLTISFEIGSDPDLNTVNVQNRVVQAMAALPEEVKRQGVVTRKQSTNMLLTVNLISPGKTYDRLFLSNYAAINVQDPLKRIQGVGNVTQFGQLDYGMRMWLDPNRLASFNLTATDVSNAIRSQNIQASAGQLGAPPFDGVQQRQFTLKAQGRLNTVEEFEKIIIRANPDGSTVRIRDVARTEIAAQYFSATALVNDAEPTAMIGVYQSPGSNALETADRVYAELDRLAERFPNDVEYKVLYDTTKYVRVSIREVVITLFEALALVIAVTYLFLGDWRATIIPSIAIPVSLIGTFAVLLALGMTINTITLFALILAIGVVVDDAIVVVENTQRLIDEEGLSPPDATRKAMKQVTGPVIATTLVLLAVFVPTGFLPGITGQLYLQFAVTISVAVLISSINALTLSPALCSIFLRRQTGQPRGVAGLFLRLVDRTRDGYGRLVAFLARKVLVTGLVTVFVIAAGYNLMKTLPLGFVPDEDQGAFMMDIQLPAGASLNRTEETMEAVRQIVAETPGVKDVLYVSGFSLLAGASSNGGFAIGVLEDWEDRTSPETSIPHILRSVNARLAAIGSATAVAFNVPPIPGLGSTGGFEMELQDLAGRSPQQLQQVLGGLLFAANQDAALRNVFSRYNANSPQLFVDVDRDKAKALGVEISEIFMTLQANLGSLYVNDFNMFGRVYRVMIQAEGKDRNEISDIEKLYVRSARGEMVPISSLVRVTPDVGPSSVRRYNLFTSASVSGVPAPGSSSGEAIAAMQKVAAETLPDGYGIDWTGTSYQELKSGGQTAIVFVLALVFVYLFLVAQYESWTIPASVILSISVAVVGALLGALAVGMPLNIYAQIGLVLLIGLASKNAILIVEFAKELRESGQSVFDATVEAARLRFRAVMMTAFSFILGVFPLVVASGAGAAGRQSLGLIVFTGMIAAATIGVVLIPILYYLFQTLREKVKGQGKDESKDGGNAVLETEAEAAPAPASKAD</sequence>
<dbReference type="Gene3D" id="3.30.70.1320">
    <property type="entry name" value="Multidrug efflux transporter AcrB pore domain like"/>
    <property type="match status" value="1"/>
</dbReference>
<comment type="similarity">
    <text evidence="2 9">Belongs to the resistance-nodulation-cell division (RND) (TC 2.A.6) family.</text>
</comment>
<reference evidence="11" key="1">
    <citation type="journal article" date="2014" name="Int. J. Syst. Evol. Microbiol.">
        <title>Complete genome of a new Firmicutes species belonging to the dominant human colonic microbiota ('Ruminococcus bicirculans') reveals two chromosomes and a selective capacity to utilize plant glucans.</title>
        <authorList>
            <consortium name="NISC Comparative Sequencing Program"/>
            <person name="Wegmann U."/>
            <person name="Louis P."/>
            <person name="Goesmann A."/>
            <person name="Henrissat B."/>
            <person name="Duncan S.H."/>
            <person name="Flint H.J."/>
        </authorList>
    </citation>
    <scope>NUCLEOTIDE SEQUENCE</scope>
    <source>
        <strain evidence="11">NBRC 103408</strain>
    </source>
</reference>
<name>A0ABQ5U6U9_9PROT</name>
<proteinExistence type="inferred from homology"/>
<evidence type="ECO:0000256" key="3">
    <source>
        <dbReference type="ARBA" id="ARBA00022448"/>
    </source>
</evidence>
<dbReference type="PANTHER" id="PTHR32063:SF76">
    <property type="entry name" value="EFFLUX PUMP MEMBRANE TRANSPORTER"/>
    <property type="match status" value="1"/>
</dbReference>
<feature type="transmembrane region" description="Helical" evidence="9">
    <location>
        <begin position="396"/>
        <end position="416"/>
    </location>
</feature>
<dbReference type="Proteomes" id="UP001161409">
    <property type="component" value="Unassembled WGS sequence"/>
</dbReference>
<keyword evidence="6 9" id="KW-0812">Transmembrane</keyword>
<feature type="region of interest" description="Disordered" evidence="10">
    <location>
        <begin position="1034"/>
        <end position="1063"/>
    </location>
</feature>
<dbReference type="NCBIfam" id="TIGR00915">
    <property type="entry name" value="2A0602"/>
    <property type="match status" value="1"/>
</dbReference>
<dbReference type="SUPFAM" id="SSF82714">
    <property type="entry name" value="Multidrug efflux transporter AcrB TolC docking domain, DN and DC subdomains"/>
    <property type="match status" value="2"/>
</dbReference>